<evidence type="ECO:0000313" key="1">
    <source>
        <dbReference type="EMBL" id="GAA0140162.1"/>
    </source>
</evidence>
<reference evidence="1 2" key="1">
    <citation type="submission" date="2024-01" db="EMBL/GenBank/DDBJ databases">
        <title>The complete chloroplast genome sequence of Lithospermum erythrorhizon: insights into the phylogenetic relationship among Boraginaceae species and the maternal lineages of purple gromwells.</title>
        <authorList>
            <person name="Okada T."/>
            <person name="Watanabe K."/>
        </authorList>
    </citation>
    <scope>NUCLEOTIDE SEQUENCE [LARGE SCALE GENOMIC DNA]</scope>
</reference>
<dbReference type="Proteomes" id="UP001454036">
    <property type="component" value="Unassembled WGS sequence"/>
</dbReference>
<sequence length="74" mass="8555">MITKMDILTKRMADAGSALLYNSTLQVLQTIYLPINWSFLEAGIVQRCKKHAQSLRRLEIFLMMMRLATAIERP</sequence>
<gene>
    <name evidence="1" type="ORF">LIER_35192</name>
</gene>
<comment type="caution">
    <text evidence="1">The sequence shown here is derived from an EMBL/GenBank/DDBJ whole genome shotgun (WGS) entry which is preliminary data.</text>
</comment>
<dbReference type="EMBL" id="BAABME010015245">
    <property type="protein sequence ID" value="GAA0140162.1"/>
    <property type="molecule type" value="Genomic_DNA"/>
</dbReference>
<accession>A0AAV3NMK8</accession>
<protein>
    <submittedName>
        <fullName evidence="1">Uncharacterized protein</fullName>
    </submittedName>
</protein>
<keyword evidence="2" id="KW-1185">Reference proteome</keyword>
<name>A0AAV3NMK8_LITER</name>
<proteinExistence type="predicted"/>
<organism evidence="1 2">
    <name type="scientific">Lithospermum erythrorhizon</name>
    <name type="common">Purple gromwell</name>
    <name type="synonym">Lithospermum officinale var. erythrorhizon</name>
    <dbReference type="NCBI Taxonomy" id="34254"/>
    <lineage>
        <taxon>Eukaryota</taxon>
        <taxon>Viridiplantae</taxon>
        <taxon>Streptophyta</taxon>
        <taxon>Embryophyta</taxon>
        <taxon>Tracheophyta</taxon>
        <taxon>Spermatophyta</taxon>
        <taxon>Magnoliopsida</taxon>
        <taxon>eudicotyledons</taxon>
        <taxon>Gunneridae</taxon>
        <taxon>Pentapetalae</taxon>
        <taxon>asterids</taxon>
        <taxon>lamiids</taxon>
        <taxon>Boraginales</taxon>
        <taxon>Boraginaceae</taxon>
        <taxon>Boraginoideae</taxon>
        <taxon>Lithospermeae</taxon>
        <taxon>Lithospermum</taxon>
    </lineage>
</organism>
<dbReference type="AlphaFoldDB" id="A0AAV3NMK8"/>
<evidence type="ECO:0000313" key="2">
    <source>
        <dbReference type="Proteomes" id="UP001454036"/>
    </source>
</evidence>